<evidence type="ECO:0000313" key="1">
    <source>
        <dbReference type="EMBL" id="KWU01737.1"/>
    </source>
</evidence>
<name>A0A109DA92_9VIBR</name>
<organism evidence="1 2">
    <name type="scientific">Vibrio toranzoniae</name>
    <dbReference type="NCBI Taxonomy" id="1194427"/>
    <lineage>
        <taxon>Bacteria</taxon>
        <taxon>Pseudomonadati</taxon>
        <taxon>Pseudomonadota</taxon>
        <taxon>Gammaproteobacteria</taxon>
        <taxon>Vibrionales</taxon>
        <taxon>Vibrionaceae</taxon>
        <taxon>Vibrio</taxon>
    </lineage>
</organism>
<dbReference type="EMBL" id="LMXU01000009">
    <property type="protein sequence ID" value="KWU01737.1"/>
    <property type="molecule type" value="Genomic_DNA"/>
</dbReference>
<protein>
    <submittedName>
        <fullName evidence="1">Uncharacterized protein</fullName>
    </submittedName>
</protein>
<accession>A0A109DA92</accession>
<reference evidence="1 2" key="1">
    <citation type="submission" date="2015-11" db="EMBL/GenBank/DDBJ databases">
        <title>Draft WGS of Vibrio toranzoniae.</title>
        <authorList>
            <person name="Lasa A."/>
            <person name="Romalde J.L."/>
        </authorList>
    </citation>
    <scope>NUCLEOTIDE SEQUENCE [LARGE SCALE GENOMIC DNA]</scope>
    <source>
        <strain evidence="1 2">Vb 10.8</strain>
    </source>
</reference>
<evidence type="ECO:0000313" key="2">
    <source>
        <dbReference type="Proteomes" id="UP000057389"/>
    </source>
</evidence>
<keyword evidence="2" id="KW-1185">Reference proteome</keyword>
<dbReference type="Proteomes" id="UP000057389">
    <property type="component" value="Unassembled WGS sequence"/>
</dbReference>
<sequence>MNIPAKALADLDFDFTVAKTKKLIDKDHPALEACLEIIQELQPEHGFELNGRNPTKGNNFKASDIYELLASQEKSKEPIGVIREYFKENSIWVWSLGAIEPHLSLDAKETGEWYKFKQKLIDSPLEDVVADHEHISDFVAWCVS</sequence>
<comment type="caution">
    <text evidence="1">The sequence shown here is derived from an EMBL/GenBank/DDBJ whole genome shotgun (WGS) entry which is preliminary data.</text>
</comment>
<gene>
    <name evidence="1" type="ORF">APQ14_04510</name>
</gene>
<proteinExistence type="predicted"/>
<dbReference type="AlphaFoldDB" id="A0A109DA92"/>